<dbReference type="SMART" id="SM00194">
    <property type="entry name" value="PTPc"/>
    <property type="match status" value="1"/>
</dbReference>
<name>A0ABQ7SUF4_PHRPL</name>
<organism evidence="16 17">
    <name type="scientific">Phrynosoma platyrhinos</name>
    <name type="common">Desert horned lizard</name>
    <dbReference type="NCBI Taxonomy" id="52577"/>
    <lineage>
        <taxon>Eukaryota</taxon>
        <taxon>Metazoa</taxon>
        <taxon>Chordata</taxon>
        <taxon>Craniata</taxon>
        <taxon>Vertebrata</taxon>
        <taxon>Euteleostomi</taxon>
        <taxon>Lepidosauria</taxon>
        <taxon>Squamata</taxon>
        <taxon>Bifurcata</taxon>
        <taxon>Unidentata</taxon>
        <taxon>Episquamata</taxon>
        <taxon>Toxicofera</taxon>
        <taxon>Iguania</taxon>
        <taxon>Phrynosomatidae</taxon>
        <taxon>Phrynosomatinae</taxon>
        <taxon>Phrynosoma</taxon>
    </lineage>
</organism>
<evidence type="ECO:0000256" key="10">
    <source>
        <dbReference type="ARBA" id="ARBA00023180"/>
    </source>
</evidence>
<dbReference type="InterPro" id="IPR000242">
    <property type="entry name" value="PTP_cat"/>
</dbReference>
<dbReference type="InterPro" id="IPR050713">
    <property type="entry name" value="RTP_Phos/Ushers"/>
</dbReference>
<evidence type="ECO:0000256" key="2">
    <source>
        <dbReference type="ARBA" id="ARBA00013064"/>
    </source>
</evidence>
<dbReference type="PRINTS" id="PR00700">
    <property type="entry name" value="PRTYPHPHTASE"/>
</dbReference>
<keyword evidence="17" id="KW-1185">Reference proteome</keyword>
<feature type="domain" description="Fibronectin type-III" evidence="15">
    <location>
        <begin position="448"/>
        <end position="540"/>
    </location>
</feature>
<dbReference type="Gene3D" id="3.90.190.10">
    <property type="entry name" value="Protein tyrosine phosphatase superfamily"/>
    <property type="match status" value="1"/>
</dbReference>
<reference evidence="16 17" key="1">
    <citation type="journal article" date="2022" name="Gigascience">
        <title>A chromosome-level genome assembly and annotation of the desert horned lizard, Phrynosoma platyrhinos, provides insight into chromosomal rearrangements among reptiles.</title>
        <authorList>
            <person name="Koochekian N."/>
            <person name="Ascanio A."/>
            <person name="Farleigh K."/>
            <person name="Card D.C."/>
            <person name="Schield D.R."/>
            <person name="Castoe T.A."/>
            <person name="Jezkova T."/>
        </authorList>
    </citation>
    <scope>NUCLEOTIDE SEQUENCE [LARGE SCALE GENOMIC DNA]</scope>
    <source>
        <strain evidence="16">NK-2021</strain>
    </source>
</reference>
<accession>A0ABQ7SUF4</accession>
<evidence type="ECO:0000313" key="17">
    <source>
        <dbReference type="Proteomes" id="UP000826234"/>
    </source>
</evidence>
<evidence type="ECO:0000259" key="15">
    <source>
        <dbReference type="PROSITE" id="PS50853"/>
    </source>
</evidence>
<evidence type="ECO:0000313" key="16">
    <source>
        <dbReference type="EMBL" id="KAH0620955.1"/>
    </source>
</evidence>
<dbReference type="PANTHER" id="PTHR46957:SF5">
    <property type="entry name" value="PROTEIN-TYROSINE-PHOSPHATASE"/>
    <property type="match status" value="1"/>
</dbReference>
<keyword evidence="9 12" id="KW-0472">Membrane</keyword>
<dbReference type="SUPFAM" id="SSF52799">
    <property type="entry name" value="(Phosphotyrosine protein) phosphatases II"/>
    <property type="match status" value="1"/>
</dbReference>
<comment type="similarity">
    <text evidence="11">Belongs to the protein-tyrosine phosphatase family. Receptor class 3 subfamily.</text>
</comment>
<evidence type="ECO:0000256" key="1">
    <source>
        <dbReference type="ARBA" id="ARBA00004479"/>
    </source>
</evidence>
<evidence type="ECO:0000256" key="6">
    <source>
        <dbReference type="ARBA" id="ARBA00022801"/>
    </source>
</evidence>
<dbReference type="InterPro" id="IPR000387">
    <property type="entry name" value="Tyr_Pase_dom"/>
</dbReference>
<dbReference type="InterPro" id="IPR013783">
    <property type="entry name" value="Ig-like_fold"/>
</dbReference>
<dbReference type="PROSITE" id="PS50853">
    <property type="entry name" value="FN3"/>
    <property type="match status" value="6"/>
</dbReference>
<keyword evidence="6" id="KW-0378">Hydrolase</keyword>
<dbReference type="CDD" id="cd14615">
    <property type="entry name" value="R-PTPc-J"/>
    <property type="match status" value="1"/>
</dbReference>
<dbReference type="Pfam" id="PF00102">
    <property type="entry name" value="Y_phosphatase"/>
    <property type="match status" value="1"/>
</dbReference>
<dbReference type="PROSITE" id="PS50055">
    <property type="entry name" value="TYR_PHOSPHATASE_PTP"/>
    <property type="match status" value="1"/>
</dbReference>
<keyword evidence="3 12" id="KW-0812">Transmembrane</keyword>
<evidence type="ECO:0000256" key="4">
    <source>
        <dbReference type="ARBA" id="ARBA00022729"/>
    </source>
</evidence>
<evidence type="ECO:0000256" key="9">
    <source>
        <dbReference type="ARBA" id="ARBA00023136"/>
    </source>
</evidence>
<dbReference type="SMART" id="SM00060">
    <property type="entry name" value="FN3"/>
    <property type="match status" value="8"/>
</dbReference>
<evidence type="ECO:0000256" key="3">
    <source>
        <dbReference type="ARBA" id="ARBA00022692"/>
    </source>
</evidence>
<feature type="transmembrane region" description="Helical" evidence="12">
    <location>
        <begin position="839"/>
        <end position="863"/>
    </location>
</feature>
<dbReference type="PROSITE" id="PS00383">
    <property type="entry name" value="TYR_PHOSPHATASE_1"/>
    <property type="match status" value="1"/>
</dbReference>
<dbReference type="EMBL" id="JAIPUX010003289">
    <property type="protein sequence ID" value="KAH0620955.1"/>
    <property type="molecule type" value="Genomic_DNA"/>
</dbReference>
<dbReference type="Pfam" id="PF18861">
    <property type="entry name" value="PTP_tm"/>
    <property type="match status" value="1"/>
</dbReference>
<dbReference type="PANTHER" id="PTHR46957">
    <property type="entry name" value="CYTOKINE RECEPTOR"/>
    <property type="match status" value="1"/>
</dbReference>
<feature type="domain" description="Fibronectin type-III" evidence="15">
    <location>
        <begin position="93"/>
        <end position="181"/>
    </location>
</feature>
<sequence length="1192" mass="132752">MASFIPCLPEEQKVTALDFYTEALSLVNQRIHSARHSVDCAARVISSTVALYHYAWLKSTDFSDEAEKQIEDLPFESEGLKIDESLDTLWPNPVSDIHFENIGSTEVNLTWKNSDLHASNYTYFIQVQGNGYAWNESFDTTTAVIRNLEPGILYTFKIYPVAPDNTVGEPSNITANTKPSPVFDIYTDNVRTNSVTLKWNNSDPDASNYTYQIKIEGNGTSKNETSATSSLVISNLEPGTLYKFIIYPVAADNSTVGDPNDTTVYTKPDPVSDIFIESFNTTAVNLIWKNNDLHASSYTYVIEIKGNGTSRDEFSDTTRKEISDLEPGTSYTFNIYPMAADNKTSGDLNNATVYTSPSPVSNIHIESVSTTTVHLTWKNSDLYAPTYTYRIQIEGNYPVGNESFDTTNAVISNLEPGTSYIFSIYSVAADNKTEGNPNSATVYTKPSPVSDIHIENLSASTVNLTWKNDDLHASNYTYSVLIEGNGTSWTKSFDITSVIISNLEPGTLYSFSILPVAADNNTVGEAMPSPVSNINVTDVSTTVINLTWKNADIASPQYSYRIHITGGADENMTFPTTNAEISKLTPGTNYTFGIYSVAGNNKTEGSPNSVNHCTNPAPVDELVCKPVTKQPELILNWTPPNGTYEGFRIEVLNNIWMETLNREYQTSVKSLNYFTNYTVTIITRSCGKESSPTEIRCLTSITDPPTPSDPPTVVGTSHSSLKVQFDSFDSSHGPVTAYAIIVTTAEVVSNESLQYTYDDFVQKKTNTYVASVISVKQKRSSSSPISPDYDIDIGDGSTAYGYVNGKLHPLGSYRACVAGFTHIDFLNKTVELINEKESVIIGAVIGCVLAAIVIAVVVGFIFWKKRRPKKSKLIKVENFEPYFKKQKADSNCGFAEEYEDLRLVGVNQPKFAAELPDNKGKNRYNNVLPYDISRVKLSCEIQTQAGSDYINANYMPGYNSKKEFIAAQGPLPTTVQDFWRMIWEKNIYTVVMLTKCVEQGRTKCEEYWPNKQSKSYGDITVAMTSEIVLPEWTIRDFSMEKSDSSESHPVRQFHFTAWPDHGVPETTDLLISFRHLVQEYMKQNPSTSPTLVHCSAGVGRTGTFIAIDRLIHQMEMENTVDVYGVVYDLRMHRSLMVQTEDQYVFLNQCVLDIIKSKKEKKTDLIYQNTNAMAIYENITPSPHTGKANGYHV</sequence>
<evidence type="ECO:0000259" key="14">
    <source>
        <dbReference type="PROSITE" id="PS50056"/>
    </source>
</evidence>
<protein>
    <recommendedName>
        <fullName evidence="2">protein-tyrosine-phosphatase</fullName>
        <ecNumber evidence="2">3.1.3.48</ecNumber>
    </recommendedName>
</protein>
<evidence type="ECO:0000256" key="5">
    <source>
        <dbReference type="ARBA" id="ARBA00022737"/>
    </source>
</evidence>
<dbReference type="InterPro" id="IPR041201">
    <property type="entry name" value="PTPRJ_TM"/>
</dbReference>
<keyword evidence="7" id="KW-0904">Protein phosphatase</keyword>
<feature type="domain" description="Fibronectin type-III" evidence="15">
    <location>
        <begin position="182"/>
        <end position="269"/>
    </location>
</feature>
<evidence type="ECO:0000256" key="11">
    <source>
        <dbReference type="ARBA" id="ARBA00025789"/>
    </source>
</evidence>
<feature type="domain" description="Tyrosine specific protein phosphatases" evidence="14">
    <location>
        <begin position="1071"/>
        <end position="1144"/>
    </location>
</feature>
<feature type="domain" description="Fibronectin type-III" evidence="15">
    <location>
        <begin position="359"/>
        <end position="447"/>
    </location>
</feature>
<dbReference type="InterPro" id="IPR016130">
    <property type="entry name" value="Tyr_Pase_AS"/>
</dbReference>
<dbReference type="SUPFAM" id="SSF49265">
    <property type="entry name" value="Fibronectin type III"/>
    <property type="match status" value="5"/>
</dbReference>
<dbReference type="Pfam" id="PF00041">
    <property type="entry name" value="fn3"/>
    <property type="match status" value="6"/>
</dbReference>
<evidence type="ECO:0000259" key="13">
    <source>
        <dbReference type="PROSITE" id="PS50055"/>
    </source>
</evidence>
<dbReference type="EC" id="3.1.3.48" evidence="2"/>
<keyword evidence="8 12" id="KW-1133">Transmembrane helix</keyword>
<evidence type="ECO:0000256" key="8">
    <source>
        <dbReference type="ARBA" id="ARBA00022989"/>
    </source>
</evidence>
<feature type="domain" description="Tyrosine-protein phosphatase" evidence="13">
    <location>
        <begin position="894"/>
        <end position="1153"/>
    </location>
</feature>
<comment type="caution">
    <text evidence="16">The sequence shown here is derived from an EMBL/GenBank/DDBJ whole genome shotgun (WGS) entry which is preliminary data.</text>
</comment>
<proteinExistence type="inferred from homology"/>
<comment type="subcellular location">
    <subcellularLocation>
        <location evidence="1">Membrane</location>
        <topology evidence="1">Single-pass type I membrane protein</topology>
    </subcellularLocation>
</comment>
<feature type="domain" description="Fibronectin type-III" evidence="15">
    <location>
        <begin position="618"/>
        <end position="705"/>
    </location>
</feature>
<dbReference type="Gene3D" id="2.60.40.10">
    <property type="entry name" value="Immunoglobulins"/>
    <property type="match status" value="7"/>
</dbReference>
<dbReference type="InterPro" id="IPR003961">
    <property type="entry name" value="FN3_dom"/>
</dbReference>
<gene>
    <name evidence="16" type="ORF">JD844_021874</name>
</gene>
<keyword evidence="5" id="KW-0677">Repeat</keyword>
<evidence type="ECO:0000256" key="7">
    <source>
        <dbReference type="ARBA" id="ARBA00022912"/>
    </source>
</evidence>
<evidence type="ECO:0000256" key="12">
    <source>
        <dbReference type="SAM" id="Phobius"/>
    </source>
</evidence>
<dbReference type="PROSITE" id="PS50056">
    <property type="entry name" value="TYR_PHOSPHATASE_2"/>
    <property type="match status" value="1"/>
</dbReference>
<dbReference type="SMART" id="SM00404">
    <property type="entry name" value="PTPc_motif"/>
    <property type="match status" value="1"/>
</dbReference>
<keyword evidence="10" id="KW-0325">Glycoprotein</keyword>
<dbReference type="InterPro" id="IPR029021">
    <property type="entry name" value="Prot-tyrosine_phosphatase-like"/>
</dbReference>
<keyword evidence="4" id="KW-0732">Signal</keyword>
<dbReference type="InterPro" id="IPR036116">
    <property type="entry name" value="FN3_sf"/>
</dbReference>
<dbReference type="Proteomes" id="UP000826234">
    <property type="component" value="Unassembled WGS sequence"/>
</dbReference>
<dbReference type="CDD" id="cd00063">
    <property type="entry name" value="FN3"/>
    <property type="match status" value="6"/>
</dbReference>
<feature type="domain" description="Fibronectin type-III" evidence="15">
    <location>
        <begin position="270"/>
        <end position="358"/>
    </location>
</feature>
<dbReference type="InterPro" id="IPR003595">
    <property type="entry name" value="Tyr_Pase_cat"/>
</dbReference>